<evidence type="ECO:0008006" key="8">
    <source>
        <dbReference type="Google" id="ProtNLM"/>
    </source>
</evidence>
<dbReference type="PANTHER" id="PTHR43636">
    <property type="entry name" value="ELONGATION FACTOR G, MITOCHONDRIAL"/>
    <property type="match status" value="1"/>
</dbReference>
<dbReference type="OrthoDB" id="198619at2759"/>
<dbReference type="AlphaFoldDB" id="A0A284R4S9"/>
<reference evidence="7" key="1">
    <citation type="journal article" date="2017" name="Nat. Ecol. Evol.">
        <title>Genome expansion and lineage-specific genetic innovations in the forest pathogenic fungi Armillaria.</title>
        <authorList>
            <person name="Sipos G."/>
            <person name="Prasanna A.N."/>
            <person name="Walter M.C."/>
            <person name="O'Connor E."/>
            <person name="Balint B."/>
            <person name="Krizsan K."/>
            <person name="Kiss B."/>
            <person name="Hess J."/>
            <person name="Varga T."/>
            <person name="Slot J."/>
            <person name="Riley R."/>
            <person name="Boka B."/>
            <person name="Rigling D."/>
            <person name="Barry K."/>
            <person name="Lee J."/>
            <person name="Mihaltcheva S."/>
            <person name="LaButti K."/>
            <person name="Lipzen A."/>
            <person name="Waldron R."/>
            <person name="Moloney N.M."/>
            <person name="Sperisen C."/>
            <person name="Kredics L."/>
            <person name="Vagvoelgyi C."/>
            <person name="Patrignani A."/>
            <person name="Fitzpatrick D."/>
            <person name="Nagy I."/>
            <person name="Doyle S."/>
            <person name="Anderson J.B."/>
            <person name="Grigoriev I.V."/>
            <person name="Gueldener U."/>
            <person name="Muensterkoetter M."/>
            <person name="Nagy L.G."/>
        </authorList>
    </citation>
    <scope>NUCLEOTIDE SEQUENCE [LARGE SCALE GENOMIC DNA]</scope>
    <source>
        <strain evidence="7">C18/9</strain>
    </source>
</reference>
<dbReference type="Gene3D" id="3.30.230.10">
    <property type="match status" value="1"/>
</dbReference>
<gene>
    <name evidence="6" type="ORF">ARMOST_07074</name>
</gene>
<dbReference type="InterPro" id="IPR005517">
    <property type="entry name" value="Transl_elong_EFG/EF2_IV"/>
</dbReference>
<proteinExistence type="predicted"/>
<dbReference type="PANTHER" id="PTHR43636:SF2">
    <property type="entry name" value="ELONGATION FACTOR G, MITOCHONDRIAL"/>
    <property type="match status" value="1"/>
</dbReference>
<dbReference type="GO" id="GO:0003924">
    <property type="term" value="F:GTPase activity"/>
    <property type="evidence" value="ECO:0007669"/>
    <property type="project" value="InterPro"/>
</dbReference>
<dbReference type="InterPro" id="IPR014721">
    <property type="entry name" value="Ribsml_uS5_D2-typ_fold_subgr"/>
</dbReference>
<dbReference type="GO" id="GO:0005739">
    <property type="term" value="C:mitochondrion"/>
    <property type="evidence" value="ECO:0007669"/>
    <property type="project" value="TreeGrafter"/>
</dbReference>
<evidence type="ECO:0000259" key="4">
    <source>
        <dbReference type="Pfam" id="PF00009"/>
    </source>
</evidence>
<dbReference type="GO" id="GO:0005525">
    <property type="term" value="F:GTP binding"/>
    <property type="evidence" value="ECO:0007669"/>
    <property type="project" value="InterPro"/>
</dbReference>
<keyword evidence="3" id="KW-0648">Protein biosynthesis</keyword>
<dbReference type="Pfam" id="PF03764">
    <property type="entry name" value="EFG_IV"/>
    <property type="match status" value="1"/>
</dbReference>
<dbReference type="STRING" id="47428.A0A284R4S9"/>
<protein>
    <recommendedName>
        <fullName evidence="8">Tr-type G domain-containing protein</fullName>
    </recommendedName>
</protein>
<dbReference type="Gene3D" id="3.40.50.300">
    <property type="entry name" value="P-loop containing nucleotide triphosphate hydrolases"/>
    <property type="match status" value="2"/>
</dbReference>
<evidence type="ECO:0000313" key="7">
    <source>
        <dbReference type="Proteomes" id="UP000219338"/>
    </source>
</evidence>
<dbReference type="Pfam" id="PF00009">
    <property type="entry name" value="GTP_EFTU"/>
    <property type="match status" value="1"/>
</dbReference>
<dbReference type="Proteomes" id="UP000219338">
    <property type="component" value="Unassembled WGS sequence"/>
</dbReference>
<organism evidence="6 7">
    <name type="scientific">Armillaria ostoyae</name>
    <name type="common">Armillaria root rot fungus</name>
    <dbReference type="NCBI Taxonomy" id="47428"/>
    <lineage>
        <taxon>Eukaryota</taxon>
        <taxon>Fungi</taxon>
        <taxon>Dikarya</taxon>
        <taxon>Basidiomycota</taxon>
        <taxon>Agaricomycotina</taxon>
        <taxon>Agaricomycetes</taxon>
        <taxon>Agaricomycetidae</taxon>
        <taxon>Agaricales</taxon>
        <taxon>Marasmiineae</taxon>
        <taxon>Physalacriaceae</taxon>
        <taxon>Armillaria</taxon>
    </lineage>
</organism>
<dbReference type="EMBL" id="FUEG01000004">
    <property type="protein sequence ID" value="SJL03717.1"/>
    <property type="molecule type" value="Genomic_DNA"/>
</dbReference>
<evidence type="ECO:0000313" key="6">
    <source>
        <dbReference type="EMBL" id="SJL03717.1"/>
    </source>
</evidence>
<evidence type="ECO:0000256" key="3">
    <source>
        <dbReference type="ARBA" id="ARBA00022917"/>
    </source>
</evidence>
<feature type="domain" description="Translation elongation factor EFG/EF2" evidence="5">
    <location>
        <begin position="324"/>
        <end position="365"/>
    </location>
</feature>
<evidence type="ECO:0000256" key="1">
    <source>
        <dbReference type="ARBA" id="ARBA00022741"/>
    </source>
</evidence>
<dbReference type="GO" id="GO:0003746">
    <property type="term" value="F:translation elongation factor activity"/>
    <property type="evidence" value="ECO:0007669"/>
    <property type="project" value="UniProtKB-KW"/>
</dbReference>
<evidence type="ECO:0000256" key="2">
    <source>
        <dbReference type="ARBA" id="ARBA00022768"/>
    </source>
</evidence>
<accession>A0A284R4S9</accession>
<dbReference type="InterPro" id="IPR027417">
    <property type="entry name" value="P-loop_NTPase"/>
</dbReference>
<keyword evidence="7" id="KW-1185">Reference proteome</keyword>
<keyword evidence="2" id="KW-0251">Elongation factor</keyword>
<feature type="domain" description="Tr-type G" evidence="4">
    <location>
        <begin position="25"/>
        <end position="67"/>
    </location>
</feature>
<dbReference type="SUPFAM" id="SSF52540">
    <property type="entry name" value="P-loop containing nucleoside triphosphate hydrolases"/>
    <property type="match status" value="1"/>
</dbReference>
<evidence type="ECO:0000259" key="5">
    <source>
        <dbReference type="Pfam" id="PF03764"/>
    </source>
</evidence>
<keyword evidence="1" id="KW-0547">Nucleotide-binding</keyword>
<sequence>MVWELLFKVLPHSEIGKIRWYESIQKENTINTINAPGHVDFTIEAERALHILDGAILVLCAVAGVQTLKTNPGCRGFGELEVHLQQWTKGFASLLFLLYSRLRLCRIEVIVKDELVSDLLDLAKEKRLELIERLGDWRPSPRSAIKNTARIFPTPQSRDRRARGHRTRICATRSLLPSLAPLVGLAFKLEEGRFGHFAYMRVYQRTLKTANIIFNARTDRKVRVPRPICAIFGVQCSFGDTFTDGSTSFSMTSMFIPEPVISLALKLNGKETPDFARALNRFKRSSDLQGTLDKTAKRLVYSPISTTKQLLIFVLSMTIISDIGVSAVLEKDTLSGNPISGVQMVLQDGAFHAVDSSELAFKLTTIGGGV</sequence>
<dbReference type="InterPro" id="IPR000795">
    <property type="entry name" value="T_Tr_GTP-bd_dom"/>
</dbReference>
<dbReference type="GO" id="GO:0070125">
    <property type="term" value="P:mitochondrial translational elongation"/>
    <property type="evidence" value="ECO:0007669"/>
    <property type="project" value="TreeGrafter"/>
</dbReference>
<name>A0A284R4S9_ARMOS</name>